<dbReference type="PANTHER" id="PTHR43451">
    <property type="entry name" value="ACETYLTRANSFERASE (GNAT) FAMILY PROTEIN"/>
    <property type="match status" value="1"/>
</dbReference>
<dbReference type="EMBL" id="DACSEO010000063">
    <property type="protein sequence ID" value="HAT1683464.1"/>
    <property type="molecule type" value="Genomic_DNA"/>
</dbReference>
<evidence type="ECO:0000313" key="3">
    <source>
        <dbReference type="EMBL" id="HAT1683464.1"/>
    </source>
</evidence>
<evidence type="ECO:0000313" key="4">
    <source>
        <dbReference type="EMBL" id="HAT1685601.1"/>
    </source>
</evidence>
<feature type="domain" description="N-acetyltransferase" evidence="1">
    <location>
        <begin position="1"/>
        <end position="156"/>
    </location>
</feature>
<dbReference type="InterPro" id="IPR000182">
    <property type="entry name" value="GNAT_dom"/>
</dbReference>
<gene>
    <name evidence="3" type="ORF">I8Y21_004209</name>
    <name evidence="4" type="ORF">I8Y21_006482</name>
    <name evidence="2" type="ORF">RYF40_004382</name>
</gene>
<protein>
    <submittedName>
        <fullName evidence="2">GNAT family N-acetyltransferase</fullName>
    </submittedName>
</protein>
<reference evidence="3" key="2">
    <citation type="submission" date="2020-11" db="EMBL/GenBank/DDBJ databases">
        <authorList>
            <consortium name="NCBI Pathogen Detection Project"/>
        </authorList>
    </citation>
    <scope>NUCLEOTIDE SEQUENCE</scope>
    <source>
        <strain evidence="3">R404</strain>
    </source>
</reference>
<comment type="caution">
    <text evidence="2">The sequence shown here is derived from an EMBL/GenBank/DDBJ whole genome shotgun (WGS) entry which is preliminary data.</text>
</comment>
<dbReference type="EMBL" id="DACSEO010000309">
    <property type="protein sequence ID" value="HAT1685601.1"/>
    <property type="molecule type" value="Genomic_DNA"/>
</dbReference>
<evidence type="ECO:0000259" key="1">
    <source>
        <dbReference type="PROSITE" id="PS51186"/>
    </source>
</evidence>
<dbReference type="GO" id="GO:0016747">
    <property type="term" value="F:acyltransferase activity, transferring groups other than amino-acyl groups"/>
    <property type="evidence" value="ECO:0007669"/>
    <property type="project" value="InterPro"/>
</dbReference>
<dbReference type="EMBL" id="ABNOCX020000010">
    <property type="protein sequence ID" value="EML7083892.1"/>
    <property type="molecule type" value="Genomic_DNA"/>
</dbReference>
<reference evidence="3" key="1">
    <citation type="journal article" date="2018" name="Genome Biol.">
        <title>SKESA: strategic k-mer extension for scrupulous assemblies.</title>
        <authorList>
            <person name="Souvorov A."/>
            <person name="Agarwala R."/>
            <person name="Lipman D.J."/>
        </authorList>
    </citation>
    <scope>NUCLEOTIDE SEQUENCE</scope>
    <source>
        <strain evidence="3">R404</strain>
    </source>
</reference>
<reference evidence="2" key="3">
    <citation type="submission" date="2024-02" db="EMBL/GenBank/DDBJ databases">
        <authorList>
            <consortium name="Clinical and Environmental Microbiology Branch: Whole genome sequencing antimicrobial resistance pathogens in the healthcare setting"/>
        </authorList>
    </citation>
    <scope>NUCLEOTIDE SEQUENCE</scope>
    <source>
        <strain evidence="2">2023BB-00086</strain>
    </source>
</reference>
<evidence type="ECO:0000313" key="2">
    <source>
        <dbReference type="EMBL" id="EML7083892.1"/>
    </source>
</evidence>
<dbReference type="RefSeq" id="WP_023329620.1">
    <property type="nucleotide sequence ID" value="NZ_CABGIA010000012.1"/>
</dbReference>
<proteinExistence type="predicted"/>
<name>A0A9P0U311_KLEOX</name>
<dbReference type="PANTHER" id="PTHR43451:SF1">
    <property type="entry name" value="ACETYLTRANSFERASE"/>
    <property type="match status" value="1"/>
</dbReference>
<sequence>MNIKVANTGNAEECWALRNQAIRFGCKGSYSDEVISAWTSDLMPDGFRELMTKEFFFIGQDDEGKIIATALLDVATNTLKAFYVLPELQGKGIGTRFLSALLDEARKSGMKFLELSSTPNARFFYASRGFVLIGEKAYTSSVTGTDLLCFDMKMVL</sequence>
<dbReference type="SUPFAM" id="SSF55729">
    <property type="entry name" value="Acyl-CoA N-acyltransferases (Nat)"/>
    <property type="match status" value="1"/>
</dbReference>
<dbReference type="Gene3D" id="3.40.630.30">
    <property type="match status" value="1"/>
</dbReference>
<dbReference type="InterPro" id="IPR052564">
    <property type="entry name" value="N-acetyltrans/Recomb-assoc"/>
</dbReference>
<organism evidence="2">
    <name type="scientific">Klebsiella oxytoca</name>
    <dbReference type="NCBI Taxonomy" id="571"/>
    <lineage>
        <taxon>Bacteria</taxon>
        <taxon>Pseudomonadati</taxon>
        <taxon>Pseudomonadota</taxon>
        <taxon>Gammaproteobacteria</taxon>
        <taxon>Enterobacterales</taxon>
        <taxon>Enterobacteriaceae</taxon>
        <taxon>Klebsiella/Raoultella group</taxon>
        <taxon>Klebsiella</taxon>
    </lineage>
</organism>
<accession>A0A9P0U311</accession>
<dbReference type="PROSITE" id="PS51186">
    <property type="entry name" value="GNAT"/>
    <property type="match status" value="1"/>
</dbReference>
<dbReference type="InterPro" id="IPR016181">
    <property type="entry name" value="Acyl_CoA_acyltransferase"/>
</dbReference>
<dbReference type="Proteomes" id="UP000856143">
    <property type="component" value="Unassembled WGS sequence"/>
</dbReference>
<dbReference type="AlphaFoldDB" id="A0A9P0U311"/>
<dbReference type="CDD" id="cd04301">
    <property type="entry name" value="NAT_SF"/>
    <property type="match status" value="1"/>
</dbReference>
<dbReference type="Pfam" id="PF13673">
    <property type="entry name" value="Acetyltransf_10"/>
    <property type="match status" value="1"/>
</dbReference>